<dbReference type="SUPFAM" id="SSF46785">
    <property type="entry name" value="Winged helix' DNA-binding domain"/>
    <property type="match status" value="1"/>
</dbReference>
<dbReference type="Proteomes" id="UP001526201">
    <property type="component" value="Unassembled WGS sequence"/>
</dbReference>
<keyword evidence="1" id="KW-0805">Transcription regulation</keyword>
<evidence type="ECO:0000313" key="6">
    <source>
        <dbReference type="EMBL" id="MCV7229496.1"/>
    </source>
</evidence>
<dbReference type="PRINTS" id="PR00033">
    <property type="entry name" value="HTHASNC"/>
</dbReference>
<dbReference type="Gene3D" id="1.10.10.10">
    <property type="entry name" value="Winged helix-like DNA-binding domain superfamily/Winged helix DNA-binding domain"/>
    <property type="match status" value="1"/>
</dbReference>
<keyword evidence="7" id="KW-1185">Reference proteome</keyword>
<dbReference type="SUPFAM" id="SSF54909">
    <property type="entry name" value="Dimeric alpha+beta barrel"/>
    <property type="match status" value="1"/>
</dbReference>
<keyword evidence="2" id="KW-0238">DNA-binding</keyword>
<dbReference type="InterPro" id="IPR019888">
    <property type="entry name" value="Tscrpt_reg_AsnC-like"/>
</dbReference>
<dbReference type="InterPro" id="IPR011008">
    <property type="entry name" value="Dimeric_a/b-barrel"/>
</dbReference>
<dbReference type="Pfam" id="PF13404">
    <property type="entry name" value="HTH_AsnC-type"/>
    <property type="match status" value="1"/>
</dbReference>
<organism evidence="6 7">
    <name type="scientific">Mycolicibacterium komossense</name>
    <dbReference type="NCBI Taxonomy" id="1779"/>
    <lineage>
        <taxon>Bacteria</taxon>
        <taxon>Bacillati</taxon>
        <taxon>Actinomycetota</taxon>
        <taxon>Actinomycetes</taxon>
        <taxon>Mycobacteriales</taxon>
        <taxon>Mycobacteriaceae</taxon>
        <taxon>Mycolicibacterium</taxon>
    </lineage>
</organism>
<evidence type="ECO:0000256" key="4">
    <source>
        <dbReference type="SAM" id="MobiDB-lite"/>
    </source>
</evidence>
<comment type="caution">
    <text evidence="6">The sequence shown here is derived from an EMBL/GenBank/DDBJ whole genome shotgun (WGS) entry which is preliminary data.</text>
</comment>
<proteinExistence type="predicted"/>
<dbReference type="InterPro" id="IPR036390">
    <property type="entry name" value="WH_DNA-bd_sf"/>
</dbReference>
<dbReference type="Pfam" id="PF01037">
    <property type="entry name" value="AsnC_trans_reg"/>
    <property type="match status" value="1"/>
</dbReference>
<feature type="region of interest" description="Disordered" evidence="4">
    <location>
        <begin position="1"/>
        <end position="23"/>
    </location>
</feature>
<gene>
    <name evidence="6" type="ORF">H7J73_26155</name>
</gene>
<dbReference type="InterPro" id="IPR000485">
    <property type="entry name" value="AsnC-type_HTH_dom"/>
</dbReference>
<dbReference type="EMBL" id="JACKTY010000043">
    <property type="protein sequence ID" value="MCV7229496.1"/>
    <property type="molecule type" value="Genomic_DNA"/>
</dbReference>
<evidence type="ECO:0000256" key="1">
    <source>
        <dbReference type="ARBA" id="ARBA00023015"/>
    </source>
</evidence>
<feature type="domain" description="HTH asnC-type" evidence="5">
    <location>
        <begin position="43"/>
        <end position="105"/>
    </location>
</feature>
<dbReference type="InterPro" id="IPR019887">
    <property type="entry name" value="Tscrpt_reg_AsnC/Lrp_C"/>
</dbReference>
<dbReference type="PANTHER" id="PTHR30154">
    <property type="entry name" value="LEUCINE-RESPONSIVE REGULATORY PROTEIN"/>
    <property type="match status" value="1"/>
</dbReference>
<dbReference type="InterPro" id="IPR019885">
    <property type="entry name" value="Tscrpt_reg_HTH_AsnC-type_CS"/>
</dbReference>
<dbReference type="PANTHER" id="PTHR30154:SF45">
    <property type="entry name" value="TRANSCRIPTIONAL REGULATORY PROTEIN (PROBABLY ASNC-FAMILY)-RELATED"/>
    <property type="match status" value="1"/>
</dbReference>
<evidence type="ECO:0000256" key="2">
    <source>
        <dbReference type="ARBA" id="ARBA00023125"/>
    </source>
</evidence>
<name>A0ABT3CJ63_9MYCO</name>
<dbReference type="PROSITE" id="PS00519">
    <property type="entry name" value="HTH_ASNC_1"/>
    <property type="match status" value="1"/>
</dbReference>
<accession>A0ABT3CJ63</accession>
<dbReference type="CDD" id="cd00090">
    <property type="entry name" value="HTH_ARSR"/>
    <property type="match status" value="1"/>
</dbReference>
<sequence>MGPIEAQSLSVKPAQRAESWRNNPTRSAISCSRRLNVIEGTTVDEIDQQILDILRTDARAAVSDIARQVGLTNAPVARRIARLESTGVIKGYVAVIDEVAAGGIEAFTEIRLVGSVDTREIEEIARQVPEVQQFFTISGDPDALLRFKVRNVEHLQTVVNAIRSTGLVSGTKSLIVMSTWDRSAARLSSD</sequence>
<dbReference type="SMART" id="SM00344">
    <property type="entry name" value="HTH_ASNC"/>
    <property type="match status" value="1"/>
</dbReference>
<evidence type="ECO:0000259" key="5">
    <source>
        <dbReference type="PROSITE" id="PS50956"/>
    </source>
</evidence>
<reference evidence="6 7" key="1">
    <citation type="journal article" date="2022" name="BMC Genomics">
        <title>Comparative genome analysis of mycobacteria focusing on tRNA and non-coding RNA.</title>
        <authorList>
            <person name="Behra P.R.K."/>
            <person name="Pettersson B.M.F."/>
            <person name="Ramesh M."/>
            <person name="Das S."/>
            <person name="Dasgupta S."/>
            <person name="Kirsebom L.A."/>
        </authorList>
    </citation>
    <scope>NUCLEOTIDE SEQUENCE [LARGE SCALE GENOMIC DNA]</scope>
    <source>
        <strain evidence="6 7">DSM 44078</strain>
    </source>
</reference>
<evidence type="ECO:0000313" key="7">
    <source>
        <dbReference type="Proteomes" id="UP001526201"/>
    </source>
</evidence>
<protein>
    <submittedName>
        <fullName evidence="6">Lrp/AsnC family transcriptional regulator</fullName>
    </submittedName>
</protein>
<evidence type="ECO:0000256" key="3">
    <source>
        <dbReference type="ARBA" id="ARBA00023163"/>
    </source>
</evidence>
<dbReference type="Gene3D" id="3.30.70.920">
    <property type="match status" value="1"/>
</dbReference>
<dbReference type="InterPro" id="IPR036388">
    <property type="entry name" value="WH-like_DNA-bd_sf"/>
</dbReference>
<dbReference type="PROSITE" id="PS50956">
    <property type="entry name" value="HTH_ASNC_2"/>
    <property type="match status" value="1"/>
</dbReference>
<keyword evidence="3" id="KW-0804">Transcription</keyword>
<dbReference type="InterPro" id="IPR011991">
    <property type="entry name" value="ArsR-like_HTH"/>
</dbReference>